<comment type="caution">
    <text evidence="1">The sequence shown here is derived from an EMBL/GenBank/DDBJ whole genome shotgun (WGS) entry which is preliminary data.</text>
</comment>
<sequence length="265" mass="30027">MNPIKFIAADMDGSLLNDDKQLPDDFYEVFEQLKARGVMFAAASGRQYESLLETFESIKDEMLFISDNGTLVMHQGEELHSSTIDQQSVKQIINSIHPIESTYIVLCGKGIAYIDTKNPEALSEIRKYYAKVKHVDNLLHVDDEIIKVAVLNFNGTEKHVYPVASPLFSETLQVVVSAPVWLDFMEKSASKGTAIKILRQRFGFSYQQCMSFGDYFNDIEMLKETHFSYAMENAHPEIKKLARFVAPANNESGVTRIIRDQVLQA</sequence>
<dbReference type="GO" id="GO:0000287">
    <property type="term" value="F:magnesium ion binding"/>
    <property type="evidence" value="ECO:0007669"/>
    <property type="project" value="TreeGrafter"/>
</dbReference>
<dbReference type="SUPFAM" id="SSF56784">
    <property type="entry name" value="HAD-like"/>
    <property type="match status" value="1"/>
</dbReference>
<dbReference type="InterPro" id="IPR006379">
    <property type="entry name" value="HAD-SF_hydro_IIB"/>
</dbReference>
<dbReference type="NCBIfam" id="TIGR01484">
    <property type="entry name" value="HAD-SF-IIB"/>
    <property type="match status" value="1"/>
</dbReference>
<gene>
    <name evidence="1" type="ORF">BCF53_105210</name>
</gene>
<organism evidence="1 2">
    <name type="scientific">Reinekea marinisedimentorum</name>
    <dbReference type="NCBI Taxonomy" id="230495"/>
    <lineage>
        <taxon>Bacteria</taxon>
        <taxon>Pseudomonadati</taxon>
        <taxon>Pseudomonadota</taxon>
        <taxon>Gammaproteobacteria</taxon>
        <taxon>Oceanospirillales</taxon>
        <taxon>Saccharospirillaceae</taxon>
        <taxon>Reinekea</taxon>
    </lineage>
</organism>
<proteinExistence type="predicted"/>
<reference evidence="1 2" key="1">
    <citation type="submission" date="2019-03" db="EMBL/GenBank/DDBJ databases">
        <title>Genomic Encyclopedia of Archaeal and Bacterial Type Strains, Phase II (KMG-II): from individual species to whole genera.</title>
        <authorList>
            <person name="Goeker M."/>
        </authorList>
    </citation>
    <scope>NUCLEOTIDE SEQUENCE [LARGE SCALE GENOMIC DNA]</scope>
    <source>
        <strain evidence="1 2">DSM 15388</strain>
    </source>
</reference>
<evidence type="ECO:0008006" key="3">
    <source>
        <dbReference type="Google" id="ProtNLM"/>
    </source>
</evidence>
<evidence type="ECO:0000313" key="1">
    <source>
        <dbReference type="EMBL" id="TCS41782.1"/>
    </source>
</evidence>
<name>A0A4R3I8Y0_9GAMM</name>
<keyword evidence="2" id="KW-1185">Reference proteome</keyword>
<dbReference type="SFLD" id="SFLDG01144">
    <property type="entry name" value="C2.B.4:_PGP_Like"/>
    <property type="match status" value="1"/>
</dbReference>
<dbReference type="PANTHER" id="PTHR10000:SF8">
    <property type="entry name" value="HAD SUPERFAMILY HYDROLASE-LIKE, TYPE 3"/>
    <property type="match status" value="1"/>
</dbReference>
<dbReference type="Pfam" id="PF08282">
    <property type="entry name" value="Hydrolase_3"/>
    <property type="match status" value="1"/>
</dbReference>
<dbReference type="PANTHER" id="PTHR10000">
    <property type="entry name" value="PHOSPHOSERINE PHOSPHATASE"/>
    <property type="match status" value="1"/>
</dbReference>
<dbReference type="InterPro" id="IPR036412">
    <property type="entry name" value="HAD-like_sf"/>
</dbReference>
<dbReference type="RefSeq" id="WP_207902675.1">
    <property type="nucleotide sequence ID" value="NZ_SLZR01000005.1"/>
</dbReference>
<dbReference type="Gene3D" id="3.30.1240.10">
    <property type="match status" value="1"/>
</dbReference>
<dbReference type="EMBL" id="SLZR01000005">
    <property type="protein sequence ID" value="TCS41782.1"/>
    <property type="molecule type" value="Genomic_DNA"/>
</dbReference>
<dbReference type="NCBIfam" id="TIGR00099">
    <property type="entry name" value="Cof-subfamily"/>
    <property type="match status" value="1"/>
</dbReference>
<dbReference type="SFLD" id="SFLDG01140">
    <property type="entry name" value="C2.B:_Phosphomannomutase_and_P"/>
    <property type="match status" value="1"/>
</dbReference>
<dbReference type="CDD" id="cd07518">
    <property type="entry name" value="HAD_YbiV-Like"/>
    <property type="match status" value="1"/>
</dbReference>
<accession>A0A4R3I8Y0</accession>
<dbReference type="Proteomes" id="UP000295793">
    <property type="component" value="Unassembled WGS sequence"/>
</dbReference>
<protein>
    <recommendedName>
        <fullName evidence="3">Sugar-phosphatase</fullName>
    </recommendedName>
</protein>
<dbReference type="InterPro" id="IPR023214">
    <property type="entry name" value="HAD_sf"/>
</dbReference>
<dbReference type="InterPro" id="IPR000150">
    <property type="entry name" value="Cof"/>
</dbReference>
<evidence type="ECO:0000313" key="2">
    <source>
        <dbReference type="Proteomes" id="UP000295793"/>
    </source>
</evidence>
<dbReference type="GO" id="GO:0005829">
    <property type="term" value="C:cytosol"/>
    <property type="evidence" value="ECO:0007669"/>
    <property type="project" value="TreeGrafter"/>
</dbReference>
<dbReference type="Gene3D" id="3.40.50.1000">
    <property type="entry name" value="HAD superfamily/HAD-like"/>
    <property type="match status" value="1"/>
</dbReference>
<dbReference type="SFLD" id="SFLDS00003">
    <property type="entry name" value="Haloacid_Dehalogenase"/>
    <property type="match status" value="1"/>
</dbReference>
<dbReference type="GO" id="GO:0016791">
    <property type="term" value="F:phosphatase activity"/>
    <property type="evidence" value="ECO:0007669"/>
    <property type="project" value="UniProtKB-ARBA"/>
</dbReference>
<dbReference type="AlphaFoldDB" id="A0A4R3I8Y0"/>